<dbReference type="PANTHER" id="PTHR43244">
    <property type="match status" value="1"/>
</dbReference>
<organism evidence="3 4">
    <name type="scientific">Rhodococcus pyridinivorans KG-16</name>
    <dbReference type="NCBI Taxonomy" id="1441730"/>
    <lineage>
        <taxon>Bacteria</taxon>
        <taxon>Bacillati</taxon>
        <taxon>Actinomycetota</taxon>
        <taxon>Actinomycetes</taxon>
        <taxon>Mycobacteriales</taxon>
        <taxon>Nocardiaceae</taxon>
        <taxon>Rhodococcus</taxon>
    </lineage>
</organism>
<gene>
    <name evidence="3" type="ORF">Z045_11850</name>
</gene>
<evidence type="ECO:0000259" key="2">
    <source>
        <dbReference type="Pfam" id="PF00296"/>
    </source>
</evidence>
<sequence length="318" mass="35249">MTLIGFHASHEQAPPSRLLEDVRLAEAAGFRAAMCSDHIEPWSHRQGHSGFAWSWLGAALATTELRFGVVTATGFRYHPVVTAQATATLASMFPQRFWFALGSGEHCNERMSGAPWPPKKERQLILDENLDIVRRLHAGEIVDHDGAMKVDRGRVWDRPPVPPEILLPALTPETAGRFADRVDGLVTVNAPLDDLRRILDAYRDGGGTGRTVLQVHLSWASTRERAQEIAREQWATNALPPELMAELATPEEFESHAAELDDGDLDGAVIVSDDPAEHVDRLCEFAELGFDEIYLHHVGPDQRPFIDTFGDTVLPHLP</sequence>
<evidence type="ECO:0000313" key="3">
    <source>
        <dbReference type="EMBL" id="KSZ58574.1"/>
    </source>
</evidence>
<dbReference type="NCBIfam" id="TIGR03557">
    <property type="entry name" value="F420_G6P_family"/>
    <property type="match status" value="1"/>
</dbReference>
<reference evidence="4" key="1">
    <citation type="submission" date="2015-01" db="EMBL/GenBank/DDBJ databases">
        <title>Draft genome sequence of Rhodococcus pyridinivorans strain KG-16, a hydrocarbon-degrading bacterium.</title>
        <authorList>
            <person name="Aggarwal R.K."/>
            <person name="Dawar C."/>
        </authorList>
    </citation>
    <scope>NUCLEOTIDE SEQUENCE [LARGE SCALE GENOMIC DNA]</scope>
    <source>
        <strain evidence="4">KG-16</strain>
    </source>
</reference>
<dbReference type="PATRIC" id="fig|1441730.3.peg.2466"/>
<dbReference type="GO" id="GO:0016705">
    <property type="term" value="F:oxidoreductase activity, acting on paired donors, with incorporation or reduction of molecular oxygen"/>
    <property type="evidence" value="ECO:0007669"/>
    <property type="project" value="InterPro"/>
</dbReference>
<dbReference type="AlphaFoldDB" id="A0A0V9UKQ4"/>
<dbReference type="InterPro" id="IPR023907">
    <property type="entry name" value="Non-F420_Flavin_OxRdtase"/>
</dbReference>
<accession>A0A0V9UKQ4</accession>
<dbReference type="Proteomes" id="UP000053060">
    <property type="component" value="Unassembled WGS sequence"/>
</dbReference>
<name>A0A0V9UKQ4_9NOCA</name>
<dbReference type="RefSeq" id="WP_060652030.1">
    <property type="nucleotide sequence ID" value="NZ_AZXY01000005.1"/>
</dbReference>
<keyword evidence="1" id="KW-0560">Oxidoreductase</keyword>
<proteinExistence type="predicted"/>
<feature type="domain" description="Luciferase-like" evidence="2">
    <location>
        <begin position="9"/>
        <end position="292"/>
    </location>
</feature>
<dbReference type="InterPro" id="IPR036661">
    <property type="entry name" value="Luciferase-like_sf"/>
</dbReference>
<dbReference type="InterPro" id="IPR011251">
    <property type="entry name" value="Luciferase-like_dom"/>
</dbReference>
<dbReference type="NCBIfam" id="TIGR03885">
    <property type="entry name" value="flavin_revert"/>
    <property type="match status" value="1"/>
</dbReference>
<protein>
    <submittedName>
        <fullName evidence="3">5,10-methylene tetrahydromethanopterin reductase</fullName>
    </submittedName>
</protein>
<dbReference type="PANTHER" id="PTHR43244:SF1">
    <property type="entry name" value="5,10-METHYLENETETRAHYDROMETHANOPTERIN REDUCTASE"/>
    <property type="match status" value="1"/>
</dbReference>
<reference evidence="3 4" key="2">
    <citation type="journal article" date="2016" name="Genome Announc.">
        <title>Draft Genome Sequence of a Versatile Hydrocarbon-Degrading Bacterium, Rhodococcus pyridinivorans Strain KG-16, Collected from Oil Fields in India.</title>
        <authorList>
            <person name="Aggarwal R.K."/>
            <person name="Dawar C."/>
            <person name="Phanindranath R."/>
            <person name="Mutnuri L."/>
            <person name="Dayal A.M."/>
        </authorList>
    </citation>
    <scope>NUCLEOTIDE SEQUENCE [LARGE SCALE GENOMIC DNA]</scope>
    <source>
        <strain evidence="3 4">KG-16</strain>
    </source>
</reference>
<dbReference type="InterPro" id="IPR019945">
    <property type="entry name" value="F420_G6P_DH-rel"/>
</dbReference>
<comment type="caution">
    <text evidence="3">The sequence shown here is derived from an EMBL/GenBank/DDBJ whole genome shotgun (WGS) entry which is preliminary data.</text>
</comment>
<dbReference type="InterPro" id="IPR050564">
    <property type="entry name" value="F420-G6PD/mer"/>
</dbReference>
<evidence type="ECO:0000256" key="1">
    <source>
        <dbReference type="ARBA" id="ARBA00023002"/>
    </source>
</evidence>
<dbReference type="SUPFAM" id="SSF51679">
    <property type="entry name" value="Bacterial luciferase-like"/>
    <property type="match status" value="1"/>
</dbReference>
<dbReference type="Gene3D" id="3.20.20.30">
    <property type="entry name" value="Luciferase-like domain"/>
    <property type="match status" value="1"/>
</dbReference>
<evidence type="ECO:0000313" key="4">
    <source>
        <dbReference type="Proteomes" id="UP000053060"/>
    </source>
</evidence>
<dbReference type="Pfam" id="PF00296">
    <property type="entry name" value="Bac_luciferase"/>
    <property type="match status" value="1"/>
</dbReference>
<dbReference type="EMBL" id="AZXY01000005">
    <property type="protein sequence ID" value="KSZ58574.1"/>
    <property type="molecule type" value="Genomic_DNA"/>
</dbReference>